<dbReference type="InterPro" id="IPR018574">
    <property type="entry name" value="Structure-sp_endonuc_su_Slx4"/>
</dbReference>
<evidence type="ECO:0000313" key="11">
    <source>
        <dbReference type="Proteomes" id="UP000694397"/>
    </source>
</evidence>
<dbReference type="PANTHER" id="PTHR21541">
    <property type="entry name" value="BTB POZ DOMAIN CONTAINING 12"/>
    <property type="match status" value="1"/>
</dbReference>
<dbReference type="Pfam" id="PF09494">
    <property type="entry name" value="Slx4"/>
    <property type="match status" value="1"/>
</dbReference>
<feature type="signal peptide" evidence="9">
    <location>
        <begin position="1"/>
        <end position="27"/>
    </location>
</feature>
<keyword evidence="11" id="KW-1185">Reference proteome</keyword>
<dbReference type="PANTHER" id="PTHR21541:SF3">
    <property type="entry name" value="STRUCTURE-SPECIFIC ENDONUCLEASE SUBUNIT SLX4"/>
    <property type="match status" value="1"/>
</dbReference>
<comment type="subcellular location">
    <subcellularLocation>
        <location evidence="1">Nucleus</location>
    </subcellularLocation>
</comment>
<evidence type="ECO:0000256" key="4">
    <source>
        <dbReference type="ARBA" id="ARBA00023172"/>
    </source>
</evidence>
<dbReference type="AlphaFoldDB" id="A0A8C9VLP2"/>
<evidence type="ECO:0000256" key="6">
    <source>
        <dbReference type="ARBA" id="ARBA00023242"/>
    </source>
</evidence>
<evidence type="ECO:0000256" key="9">
    <source>
        <dbReference type="SAM" id="SignalP"/>
    </source>
</evidence>
<evidence type="ECO:0000256" key="3">
    <source>
        <dbReference type="ARBA" id="ARBA00022763"/>
    </source>
</evidence>
<keyword evidence="5" id="KW-0234">DNA repair</keyword>
<sequence>MSSWGNSLLFLLQSLFILLFPASTVTSHRKGNPPLEPITPMPAFSDMETPELKNQLNKFGVRPLPKRQMVSKLREIHHYTHQLLSSDSESKGLVLSPDPPKAAAFKEPTGIMLKTCPKAPPAGQGEDGQRDGDEEVLSASQSSTTSSAAASEDSNSDGLTPSQAVSRDAAKLQAVRNFLQSDSELYGQILQYQPLVLAHLQARLKAAGIRLGAAKLLDFLDSQCITFTTANRTKPIMKLKKKKKKKKTELE</sequence>
<dbReference type="GO" id="GO:0006260">
    <property type="term" value="P:DNA replication"/>
    <property type="evidence" value="ECO:0007669"/>
    <property type="project" value="InterPro"/>
</dbReference>
<dbReference type="CDD" id="cd22999">
    <property type="entry name" value="SAP_SLX4"/>
    <property type="match status" value="1"/>
</dbReference>
<dbReference type="Proteomes" id="UP000694397">
    <property type="component" value="Chromosome 1"/>
</dbReference>
<protein>
    <recommendedName>
        <fullName evidence="7">Structure-specific endonuclease subunit SLX4</fullName>
    </recommendedName>
</protein>
<dbReference type="GO" id="GO:0006281">
    <property type="term" value="P:DNA repair"/>
    <property type="evidence" value="ECO:0007669"/>
    <property type="project" value="UniProtKB-KW"/>
</dbReference>
<comment type="similarity">
    <text evidence="2">Belongs to the SLX4 family.</text>
</comment>
<feature type="chain" id="PRO_5034156030" description="Structure-specific endonuclease subunit SLX4" evidence="9">
    <location>
        <begin position="28"/>
        <end position="251"/>
    </location>
</feature>
<reference evidence="10" key="2">
    <citation type="submission" date="2025-08" db="UniProtKB">
        <authorList>
            <consortium name="Ensembl"/>
        </authorList>
    </citation>
    <scope>IDENTIFICATION</scope>
</reference>
<keyword evidence="6" id="KW-0539">Nucleus</keyword>
<evidence type="ECO:0000256" key="8">
    <source>
        <dbReference type="SAM" id="MobiDB-lite"/>
    </source>
</evidence>
<reference evidence="10 11" key="1">
    <citation type="submission" date="2019-04" db="EMBL/GenBank/DDBJ databases">
        <authorList>
            <consortium name="Wellcome Sanger Institute Data Sharing"/>
        </authorList>
    </citation>
    <scope>NUCLEOTIDE SEQUENCE [LARGE SCALE GENOMIC DNA]</scope>
</reference>
<keyword evidence="4" id="KW-0233">DNA recombination</keyword>
<dbReference type="Ensembl" id="ENSSFOT00015061827.1">
    <property type="protein sequence ID" value="ENSSFOP00015061814.1"/>
    <property type="gene ID" value="ENSSFOG00015032202.1"/>
</dbReference>
<reference evidence="10" key="3">
    <citation type="submission" date="2025-09" db="UniProtKB">
        <authorList>
            <consortium name="Ensembl"/>
        </authorList>
    </citation>
    <scope>IDENTIFICATION</scope>
</reference>
<keyword evidence="3" id="KW-0227">DNA damage</keyword>
<accession>A0A8C9VLP2</accession>
<feature type="region of interest" description="Disordered" evidence="8">
    <location>
        <begin position="113"/>
        <end position="165"/>
    </location>
</feature>
<proteinExistence type="inferred from homology"/>
<name>A0A8C9VLP2_SCLFO</name>
<evidence type="ECO:0000313" key="10">
    <source>
        <dbReference type="Ensembl" id="ENSSFOP00015061814.1"/>
    </source>
</evidence>
<evidence type="ECO:0000256" key="7">
    <source>
        <dbReference type="ARBA" id="ARBA00029496"/>
    </source>
</evidence>
<evidence type="ECO:0000256" key="5">
    <source>
        <dbReference type="ARBA" id="ARBA00023204"/>
    </source>
</evidence>
<dbReference type="GO" id="GO:0000712">
    <property type="term" value="P:resolution of meiotic recombination intermediates"/>
    <property type="evidence" value="ECO:0007669"/>
    <property type="project" value="TreeGrafter"/>
</dbReference>
<dbReference type="OrthoDB" id="5576441at2759"/>
<keyword evidence="9" id="KW-0732">Signal</keyword>
<evidence type="ECO:0000256" key="2">
    <source>
        <dbReference type="ARBA" id="ARBA00006661"/>
    </source>
</evidence>
<evidence type="ECO:0000256" key="1">
    <source>
        <dbReference type="ARBA" id="ARBA00004123"/>
    </source>
</evidence>
<feature type="compositionally biased region" description="Low complexity" evidence="8">
    <location>
        <begin position="138"/>
        <end position="153"/>
    </location>
</feature>
<dbReference type="GO" id="GO:0033557">
    <property type="term" value="C:Slx1-Slx4 complex"/>
    <property type="evidence" value="ECO:0007669"/>
    <property type="project" value="InterPro"/>
</dbReference>
<organism evidence="10 11">
    <name type="scientific">Scleropages formosus</name>
    <name type="common">Asian bonytongue</name>
    <name type="synonym">Osteoglossum formosum</name>
    <dbReference type="NCBI Taxonomy" id="113540"/>
    <lineage>
        <taxon>Eukaryota</taxon>
        <taxon>Metazoa</taxon>
        <taxon>Chordata</taxon>
        <taxon>Craniata</taxon>
        <taxon>Vertebrata</taxon>
        <taxon>Euteleostomi</taxon>
        <taxon>Actinopterygii</taxon>
        <taxon>Neopterygii</taxon>
        <taxon>Teleostei</taxon>
        <taxon>Osteoglossocephala</taxon>
        <taxon>Osteoglossomorpha</taxon>
        <taxon>Osteoglossiformes</taxon>
        <taxon>Osteoglossidae</taxon>
        <taxon>Scleropages</taxon>
    </lineage>
</organism>
<dbReference type="GeneTree" id="ENSGT00390000014091"/>